<evidence type="ECO:0008006" key="4">
    <source>
        <dbReference type="Google" id="ProtNLM"/>
    </source>
</evidence>
<evidence type="ECO:0000313" key="3">
    <source>
        <dbReference type="Proteomes" id="UP001447188"/>
    </source>
</evidence>
<keyword evidence="3" id="KW-1185">Reference proteome</keyword>
<dbReference type="EMBL" id="JBBBZM010000053">
    <property type="protein sequence ID" value="KAL0636273.1"/>
    <property type="molecule type" value="Genomic_DNA"/>
</dbReference>
<dbReference type="Proteomes" id="UP001447188">
    <property type="component" value="Unassembled WGS sequence"/>
</dbReference>
<evidence type="ECO:0000313" key="2">
    <source>
        <dbReference type="EMBL" id="KAL0636273.1"/>
    </source>
</evidence>
<feature type="region of interest" description="Disordered" evidence="1">
    <location>
        <begin position="164"/>
        <end position="223"/>
    </location>
</feature>
<dbReference type="PANTHER" id="PTHR35392">
    <property type="entry name" value="ZN(II)2CYS6 TRANSCRIPTION FACTOR (EUROFUNG)-RELATED-RELATED"/>
    <property type="match status" value="1"/>
</dbReference>
<dbReference type="PANTHER" id="PTHR35392:SF3">
    <property type="entry name" value="ZN(2)-C6 FUNGAL-TYPE DOMAIN-CONTAINING PROTEIN"/>
    <property type="match status" value="1"/>
</dbReference>
<dbReference type="InterPro" id="IPR052973">
    <property type="entry name" value="Fungal_sec-metab_reg_TF"/>
</dbReference>
<sequence length="608" mass="68728">MLNSPKPCSDVPFSWSFDPLTPRDYPDEASLHAFYSATVPSIKLPRMPTPQCTHNISNPEEFFGHLNFTATSDLWTQDSSQYDFDPYAQDMVGMDPGLDLAMFEETAANAVENGVDLYHDLMFHGSSVPTMFDQGPWDEPNAWQPASDCSGYSSSGGQYTCAETSGSSVGFNTPGSSSGDSEAPEPLPPSVSAPERKSSASDSSDGEPRGAGICNKKKRQRKRFTPELKKETHMTRITGACLPCWKNKKRCIRVSEACCKYCESIFSKIPNIPCFRARMTESELFRRGPTEEFLWTRRRWLKASPNDRSVWASPAKSFTVTQGMGLTLNLMAKQYKPLPDDKDTYTWVGNGGVTARLACPPYAISDVDDAQRTLNRYVEDNTIRYIREHVSSNLILWESFSMALRMSNTKGSSLLRNALKLWVASRIIEEPWSIVGTETFGMKPNMDEGSPYYGKTPVTPVMDFQIDNITIHQLLIPLRKKLLQELQKKVLNNKPEDFLEIYLTIFILLHNMELTIAHDRWFAMRYSMQNRFSNYHLIDAVFQGANILLAHFHHVSKGYAPFSVDWESGDTIVLAKSNEEEIRYMKEVIQATKHQGMFSNHMGLICTN</sequence>
<feature type="compositionally biased region" description="Polar residues" evidence="1">
    <location>
        <begin position="164"/>
        <end position="180"/>
    </location>
</feature>
<organism evidence="2 3">
    <name type="scientific">Discina gigas</name>
    <dbReference type="NCBI Taxonomy" id="1032678"/>
    <lineage>
        <taxon>Eukaryota</taxon>
        <taxon>Fungi</taxon>
        <taxon>Dikarya</taxon>
        <taxon>Ascomycota</taxon>
        <taxon>Pezizomycotina</taxon>
        <taxon>Pezizomycetes</taxon>
        <taxon>Pezizales</taxon>
        <taxon>Discinaceae</taxon>
        <taxon>Discina</taxon>
    </lineage>
</organism>
<name>A0ABR3GK86_9PEZI</name>
<evidence type="ECO:0000256" key="1">
    <source>
        <dbReference type="SAM" id="MobiDB-lite"/>
    </source>
</evidence>
<reference evidence="2 3" key="1">
    <citation type="submission" date="2024-02" db="EMBL/GenBank/DDBJ databases">
        <title>Discinaceae phylogenomics.</title>
        <authorList>
            <person name="Dirks A.C."/>
            <person name="James T.Y."/>
        </authorList>
    </citation>
    <scope>NUCLEOTIDE SEQUENCE [LARGE SCALE GENOMIC DNA]</scope>
    <source>
        <strain evidence="2 3">ACD0624</strain>
    </source>
</reference>
<gene>
    <name evidence="2" type="ORF">Q9L58_004730</name>
</gene>
<comment type="caution">
    <text evidence="2">The sequence shown here is derived from an EMBL/GenBank/DDBJ whole genome shotgun (WGS) entry which is preliminary data.</text>
</comment>
<proteinExistence type="predicted"/>
<accession>A0ABR3GK86</accession>
<protein>
    <recommendedName>
        <fullName evidence="4">Zn(2)-C6 fungal-type domain-containing protein</fullName>
    </recommendedName>
</protein>